<dbReference type="PROSITE" id="PS51257">
    <property type="entry name" value="PROKAR_LIPOPROTEIN"/>
    <property type="match status" value="1"/>
</dbReference>
<feature type="chain" id="PRO_5012303180" evidence="7">
    <location>
        <begin position="20"/>
        <end position="687"/>
    </location>
</feature>
<evidence type="ECO:0000256" key="3">
    <source>
        <dbReference type="ARBA" id="ARBA00022989"/>
    </source>
</evidence>
<keyword evidence="7" id="KW-0732">Signal</keyword>
<keyword evidence="5 6" id="KW-0472">Membrane</keyword>
<sequence>MGLRSIAASVAVLASTVLAACTSADFPQAASVPLGPDMTIRSLVQGATVCFQVTAALPSARWVSIGLAASSRMVNTPVSNAAVMEISATATPTVKLYEIRGYSASGVVLQSDQSSISVVQAAVANGVATFTFQRSLTSATAFDVALAENAPTNILWAHGTRAFPSYHDAAGVARIVLSATTGPAQVLSALPSAVTTYTTLIVAGAFVTMVLLGLVATHTGEWRSLNQKTLCAPPMSNNLLAGLTQSAADTKCGELAVVAVYVATLVLVALSVKSQFTNATAMGALSLITGHLALVDLMLLLLPVARGKHWELVFGISHERILKFHRALGRSCVVYSTVHLVINATAGGVSSRQPYGTQQVVPLYGFVSFVAFASMGLLALEPVRRRWYELFYYYHRIAAVVGIVFAMLHSRTVVYAMIFPVAIYGLSGLFRLRAFCNSFDATIDVHGTNTVTLVLPSTAQTKRWAATMNPCAFFWVCVPSVSATEWHPFSAIVTPDQDSIGFCMKAPSKGSFVDGVFQAATKALYQDASTLRVRVGGPYGKPAVDVAAYDHVVLVAGGIGVTPMLSLLNQHRDKLDPTRHAQLELHWVVRHPDELLSADRLMFPLPAHVRVHLYATAATDAGSILSSTGETVHFGPGKPVLDELINRERFLGKKACVLACGPPGLVADAQRHARAVDVDFHKEVFLF</sequence>
<dbReference type="CDD" id="cd09631">
    <property type="entry name" value="DOMON_DOH"/>
    <property type="match status" value="1"/>
</dbReference>
<dbReference type="InterPro" id="IPR005018">
    <property type="entry name" value="DOMON_domain"/>
</dbReference>
<dbReference type="Gene3D" id="3.40.50.80">
    <property type="entry name" value="Nucleotide-binding domain of ferredoxin-NADP reductase (FNR) module"/>
    <property type="match status" value="1"/>
</dbReference>
<keyword evidence="3 6" id="KW-1133">Transmembrane helix</keyword>
<comment type="subcellular location">
    <subcellularLocation>
        <location evidence="1">Membrane</location>
        <topology evidence="1">Multi-pass membrane protein</topology>
    </subcellularLocation>
</comment>
<evidence type="ECO:0000313" key="9">
    <source>
        <dbReference type="EMBL" id="OQR89421.1"/>
    </source>
</evidence>
<dbReference type="GO" id="GO:0005886">
    <property type="term" value="C:plasma membrane"/>
    <property type="evidence" value="ECO:0007669"/>
    <property type="project" value="TreeGrafter"/>
</dbReference>
<dbReference type="Pfam" id="PF03351">
    <property type="entry name" value="DOMON"/>
    <property type="match status" value="1"/>
</dbReference>
<gene>
    <name evidence="9" type="ORF">ACHHYP_06298</name>
</gene>
<dbReference type="InterPro" id="IPR050369">
    <property type="entry name" value="RBOH/FRE"/>
</dbReference>
<dbReference type="InterPro" id="IPR013112">
    <property type="entry name" value="FAD-bd_8"/>
</dbReference>
<dbReference type="InterPro" id="IPR013121">
    <property type="entry name" value="Fe_red_NAD-bd_6"/>
</dbReference>
<dbReference type="PANTHER" id="PTHR11972">
    <property type="entry name" value="NADPH OXIDASE"/>
    <property type="match status" value="1"/>
</dbReference>
<dbReference type="Pfam" id="PF01794">
    <property type="entry name" value="Ferric_reduct"/>
    <property type="match status" value="1"/>
</dbReference>
<dbReference type="SFLD" id="SFLDG01168">
    <property type="entry name" value="Ferric_reductase_subgroup_(FRE"/>
    <property type="match status" value="1"/>
</dbReference>
<dbReference type="InterPro" id="IPR045266">
    <property type="entry name" value="DOH_DOMON"/>
</dbReference>
<feature type="transmembrane region" description="Helical" evidence="6">
    <location>
        <begin position="361"/>
        <end position="380"/>
    </location>
</feature>
<keyword evidence="10" id="KW-1185">Reference proteome</keyword>
<comment type="caution">
    <text evidence="9">The sequence shown here is derived from an EMBL/GenBank/DDBJ whole genome shotgun (WGS) entry which is preliminary data.</text>
</comment>
<dbReference type="AlphaFoldDB" id="A0A1V9YUR7"/>
<evidence type="ECO:0000256" key="2">
    <source>
        <dbReference type="ARBA" id="ARBA00022692"/>
    </source>
</evidence>
<feature type="domain" description="DOMON" evidence="8">
    <location>
        <begin position="36"/>
        <end position="159"/>
    </location>
</feature>
<accession>A0A1V9YUR7</accession>
<dbReference type="OrthoDB" id="167398at2759"/>
<evidence type="ECO:0000256" key="7">
    <source>
        <dbReference type="SAM" id="SignalP"/>
    </source>
</evidence>
<keyword evidence="2 6" id="KW-0812">Transmembrane</keyword>
<evidence type="ECO:0000313" key="10">
    <source>
        <dbReference type="Proteomes" id="UP000243579"/>
    </source>
</evidence>
<feature type="signal peptide" evidence="7">
    <location>
        <begin position="1"/>
        <end position="19"/>
    </location>
</feature>
<feature type="transmembrane region" description="Helical" evidence="6">
    <location>
        <begin position="327"/>
        <end position="349"/>
    </location>
</feature>
<feature type="transmembrane region" description="Helical" evidence="6">
    <location>
        <begin position="284"/>
        <end position="306"/>
    </location>
</feature>
<dbReference type="Pfam" id="PF08022">
    <property type="entry name" value="FAD_binding_8"/>
    <property type="match status" value="1"/>
</dbReference>
<evidence type="ECO:0000256" key="1">
    <source>
        <dbReference type="ARBA" id="ARBA00004141"/>
    </source>
</evidence>
<dbReference type="InterPro" id="IPR013130">
    <property type="entry name" value="Fe3_Rdtase_TM_dom"/>
</dbReference>
<dbReference type="InterPro" id="IPR039261">
    <property type="entry name" value="FNR_nucleotide-bd"/>
</dbReference>
<proteinExistence type="predicted"/>
<reference evidence="9 10" key="1">
    <citation type="journal article" date="2014" name="Genome Biol. Evol.">
        <title>The secreted proteins of Achlya hypogyna and Thraustotheca clavata identify the ancestral oomycete secretome and reveal gene acquisitions by horizontal gene transfer.</title>
        <authorList>
            <person name="Misner I."/>
            <person name="Blouin N."/>
            <person name="Leonard G."/>
            <person name="Richards T.A."/>
            <person name="Lane C.E."/>
        </authorList>
    </citation>
    <scope>NUCLEOTIDE SEQUENCE [LARGE SCALE GENOMIC DNA]</scope>
    <source>
        <strain evidence="9 10">ATCC 48635</strain>
    </source>
</reference>
<organism evidence="9 10">
    <name type="scientific">Achlya hypogyna</name>
    <name type="common">Oomycete</name>
    <name type="synonym">Protoachlya hypogyna</name>
    <dbReference type="NCBI Taxonomy" id="1202772"/>
    <lineage>
        <taxon>Eukaryota</taxon>
        <taxon>Sar</taxon>
        <taxon>Stramenopiles</taxon>
        <taxon>Oomycota</taxon>
        <taxon>Saprolegniomycetes</taxon>
        <taxon>Saprolegniales</taxon>
        <taxon>Achlyaceae</taxon>
        <taxon>Achlya</taxon>
    </lineage>
</organism>
<evidence type="ECO:0000259" key="8">
    <source>
        <dbReference type="PROSITE" id="PS50836"/>
    </source>
</evidence>
<feature type="transmembrane region" description="Helical" evidence="6">
    <location>
        <begin position="197"/>
        <end position="216"/>
    </location>
</feature>
<keyword evidence="4" id="KW-0560">Oxidoreductase</keyword>
<dbReference type="PROSITE" id="PS50836">
    <property type="entry name" value="DOMON"/>
    <property type="match status" value="1"/>
</dbReference>
<dbReference type="Proteomes" id="UP000243579">
    <property type="component" value="Unassembled WGS sequence"/>
</dbReference>
<evidence type="ECO:0000256" key="6">
    <source>
        <dbReference type="SAM" id="Phobius"/>
    </source>
</evidence>
<dbReference type="Pfam" id="PF08030">
    <property type="entry name" value="NAD_binding_6"/>
    <property type="match status" value="1"/>
</dbReference>
<protein>
    <submittedName>
        <fullName evidence="9">Transmembrane protein</fullName>
    </submittedName>
</protein>
<evidence type="ECO:0000256" key="5">
    <source>
        <dbReference type="ARBA" id="ARBA00023136"/>
    </source>
</evidence>
<name>A0A1V9YUR7_ACHHY</name>
<dbReference type="SFLD" id="SFLDS00052">
    <property type="entry name" value="Ferric_Reductase_Domain"/>
    <property type="match status" value="1"/>
</dbReference>
<dbReference type="PANTHER" id="PTHR11972:SF69">
    <property type="entry name" value="FERRIC REDUCTION OXIDASE 6-RELATED"/>
    <property type="match status" value="1"/>
</dbReference>
<dbReference type="SUPFAM" id="SSF52343">
    <property type="entry name" value="Ferredoxin reductase-like, C-terminal NADP-linked domain"/>
    <property type="match status" value="1"/>
</dbReference>
<feature type="transmembrane region" description="Helical" evidence="6">
    <location>
        <begin position="255"/>
        <end position="272"/>
    </location>
</feature>
<dbReference type="CDD" id="cd06186">
    <property type="entry name" value="NOX_Duox_like_FAD_NADP"/>
    <property type="match status" value="1"/>
</dbReference>
<dbReference type="GO" id="GO:0016491">
    <property type="term" value="F:oxidoreductase activity"/>
    <property type="evidence" value="ECO:0007669"/>
    <property type="project" value="UniProtKB-KW"/>
</dbReference>
<evidence type="ECO:0000256" key="4">
    <source>
        <dbReference type="ARBA" id="ARBA00023002"/>
    </source>
</evidence>
<dbReference type="STRING" id="1202772.A0A1V9YUR7"/>
<dbReference type="EMBL" id="JNBR01000826">
    <property type="protein sequence ID" value="OQR89421.1"/>
    <property type="molecule type" value="Genomic_DNA"/>
</dbReference>